<accession>A0A1B8U2N7</accession>
<dbReference type="RefSeq" id="WP_083186937.1">
    <property type="nucleotide sequence ID" value="NZ_CP017477.1"/>
</dbReference>
<evidence type="ECO:0000313" key="1">
    <source>
        <dbReference type="EMBL" id="OBY66147.1"/>
    </source>
</evidence>
<dbReference type="Gene3D" id="3.40.50.1820">
    <property type="entry name" value="alpha/beta hydrolase"/>
    <property type="match status" value="1"/>
</dbReference>
<evidence type="ECO:0000313" key="2">
    <source>
        <dbReference type="Proteomes" id="UP000092584"/>
    </source>
</evidence>
<dbReference type="AlphaFoldDB" id="A0A1B8U2N7"/>
<keyword evidence="2" id="KW-1185">Reference proteome</keyword>
<protein>
    <recommendedName>
        <fullName evidence="3">Alpha/beta hydrolase</fullName>
    </recommendedName>
</protein>
<dbReference type="Proteomes" id="UP000092584">
    <property type="component" value="Unassembled WGS sequence"/>
</dbReference>
<dbReference type="SUPFAM" id="SSF53474">
    <property type="entry name" value="alpha/beta-Hydrolases"/>
    <property type="match status" value="1"/>
</dbReference>
<proteinExistence type="predicted"/>
<evidence type="ECO:0008006" key="3">
    <source>
        <dbReference type="Google" id="ProtNLM"/>
    </source>
</evidence>
<dbReference type="STRING" id="1774273.LPB03_08255"/>
<dbReference type="EMBL" id="LSFM01000003">
    <property type="protein sequence ID" value="OBY66147.1"/>
    <property type="molecule type" value="Genomic_DNA"/>
</dbReference>
<reference evidence="2" key="1">
    <citation type="submission" date="2016-02" db="EMBL/GenBank/DDBJ databases">
        <authorList>
            <person name="Shin S.-K."/>
            <person name="Yi H."/>
            <person name="Kim E."/>
        </authorList>
    </citation>
    <scope>NUCLEOTIDE SEQUENCE [LARGE SCALE GENOMIC DNA]</scope>
    <source>
        <strain evidence="2">LPB0003</strain>
    </source>
</reference>
<dbReference type="InterPro" id="IPR029058">
    <property type="entry name" value="AB_hydrolase_fold"/>
</dbReference>
<sequence>MKIYGISGLGADKRVFQFLNLEHEFIPIDWIDPLKKESISEYAKRFSSIIDTSEKFCVLGVSFGGLIAVEISKFLKPELTILISSAETRKEIPLIYRFLGKTKIVKIIPAKLLNPPRWIAKILFGTKKVTLLNEILNDTDLKFTKWAVQELFAWKNDQRVENVLKITGTKDKLIPQKPNENIAFIKGGGHLMIIDNAKEVSKIINKEINLLN</sequence>
<gene>
    <name evidence="1" type="ORF">LPB3_01640</name>
</gene>
<name>A0A1B8U2N7_9FLAO</name>
<comment type="caution">
    <text evidence="1">The sequence shown here is derived from an EMBL/GenBank/DDBJ whole genome shotgun (WGS) entry which is preliminary data.</text>
</comment>
<dbReference type="OrthoDB" id="659408at2"/>
<organism evidence="1 2">
    <name type="scientific">Polaribacter vadi</name>
    <dbReference type="NCBI Taxonomy" id="1774273"/>
    <lineage>
        <taxon>Bacteria</taxon>
        <taxon>Pseudomonadati</taxon>
        <taxon>Bacteroidota</taxon>
        <taxon>Flavobacteriia</taxon>
        <taxon>Flavobacteriales</taxon>
        <taxon>Flavobacteriaceae</taxon>
    </lineage>
</organism>